<dbReference type="RefSeq" id="WP_075086315.1">
    <property type="nucleotide sequence ID" value="NZ_CP042912.1"/>
</dbReference>
<evidence type="ECO:0000313" key="2">
    <source>
        <dbReference type="Proteomes" id="UP000322214"/>
    </source>
</evidence>
<protein>
    <submittedName>
        <fullName evidence="1">Uncharacterized protein</fullName>
    </submittedName>
</protein>
<dbReference type="OrthoDB" id="262458at2"/>
<evidence type="ECO:0000313" key="1">
    <source>
        <dbReference type="EMBL" id="QEG23547.1"/>
    </source>
</evidence>
<sequence>MSNVDLLMQNARLRDEIEPYMDESVYLVDLDRMTVDSENEFLHSLLAWERAPVLPIANWFEPELVLAPHHEFEDEPLSIRLHQVIGRLYEKNILLEYTSHLSDRQLYCMIARDILPAQEKKVQLNDTFLRWQCIDIVEDEESWLRFYATDVERDAWHQETGLRLPPQQLPPFARRLPQDL</sequence>
<gene>
    <name evidence="1" type="ORF">MFFC18_34480</name>
</gene>
<name>A0A5B9P9W3_9BACT</name>
<dbReference type="Proteomes" id="UP000322214">
    <property type="component" value="Chromosome"/>
</dbReference>
<keyword evidence="2" id="KW-1185">Reference proteome</keyword>
<accession>A0A5B9P9W3</accession>
<dbReference type="EMBL" id="CP042912">
    <property type="protein sequence ID" value="QEG23547.1"/>
    <property type="molecule type" value="Genomic_DNA"/>
</dbReference>
<proteinExistence type="predicted"/>
<dbReference type="AlphaFoldDB" id="A0A5B9P9W3"/>
<organism evidence="1 2">
    <name type="scientific">Mariniblastus fucicola</name>
    <dbReference type="NCBI Taxonomy" id="980251"/>
    <lineage>
        <taxon>Bacteria</taxon>
        <taxon>Pseudomonadati</taxon>
        <taxon>Planctomycetota</taxon>
        <taxon>Planctomycetia</taxon>
        <taxon>Pirellulales</taxon>
        <taxon>Pirellulaceae</taxon>
        <taxon>Mariniblastus</taxon>
    </lineage>
</organism>
<dbReference type="KEGG" id="mff:MFFC18_34480"/>
<reference evidence="1 2" key="1">
    <citation type="submission" date="2019-08" db="EMBL/GenBank/DDBJ databases">
        <title>Deep-cultivation of Planctomycetes and their phenomic and genomic characterization uncovers novel biology.</title>
        <authorList>
            <person name="Wiegand S."/>
            <person name="Jogler M."/>
            <person name="Boedeker C."/>
            <person name="Pinto D."/>
            <person name="Vollmers J."/>
            <person name="Rivas-Marin E."/>
            <person name="Kohn T."/>
            <person name="Peeters S.H."/>
            <person name="Heuer A."/>
            <person name="Rast P."/>
            <person name="Oberbeckmann S."/>
            <person name="Bunk B."/>
            <person name="Jeske O."/>
            <person name="Meyerdierks A."/>
            <person name="Storesund J.E."/>
            <person name="Kallscheuer N."/>
            <person name="Luecker S."/>
            <person name="Lage O.M."/>
            <person name="Pohl T."/>
            <person name="Merkel B.J."/>
            <person name="Hornburger P."/>
            <person name="Mueller R.-W."/>
            <person name="Bruemmer F."/>
            <person name="Labrenz M."/>
            <person name="Spormann A.M."/>
            <person name="Op den Camp H."/>
            <person name="Overmann J."/>
            <person name="Amann R."/>
            <person name="Jetten M.S.M."/>
            <person name="Mascher T."/>
            <person name="Medema M.H."/>
            <person name="Devos D.P."/>
            <person name="Kaster A.-K."/>
            <person name="Ovreas L."/>
            <person name="Rohde M."/>
            <person name="Galperin M.Y."/>
            <person name="Jogler C."/>
        </authorList>
    </citation>
    <scope>NUCLEOTIDE SEQUENCE [LARGE SCALE GENOMIC DNA]</scope>
    <source>
        <strain evidence="1 2">FC18</strain>
    </source>
</reference>